<dbReference type="EMBL" id="KV425927">
    <property type="protein sequence ID" value="KZV97707.1"/>
    <property type="molecule type" value="Genomic_DNA"/>
</dbReference>
<accession>A0A165LD85</accession>
<dbReference type="InParanoid" id="A0A165LD85"/>
<gene>
    <name evidence="1" type="ORF">EXIGLDRAFT_832720</name>
</gene>
<organism evidence="1 2">
    <name type="scientific">Exidia glandulosa HHB12029</name>
    <dbReference type="NCBI Taxonomy" id="1314781"/>
    <lineage>
        <taxon>Eukaryota</taxon>
        <taxon>Fungi</taxon>
        <taxon>Dikarya</taxon>
        <taxon>Basidiomycota</taxon>
        <taxon>Agaricomycotina</taxon>
        <taxon>Agaricomycetes</taxon>
        <taxon>Auriculariales</taxon>
        <taxon>Exidiaceae</taxon>
        <taxon>Exidia</taxon>
    </lineage>
</organism>
<evidence type="ECO:0008006" key="3">
    <source>
        <dbReference type="Google" id="ProtNLM"/>
    </source>
</evidence>
<evidence type="ECO:0000313" key="2">
    <source>
        <dbReference type="Proteomes" id="UP000077266"/>
    </source>
</evidence>
<protein>
    <recommendedName>
        <fullName evidence="3">BAR domain-containing protein</fullName>
    </recommendedName>
</protein>
<name>A0A165LD85_EXIGL</name>
<dbReference type="AlphaFoldDB" id="A0A165LD85"/>
<evidence type="ECO:0000313" key="1">
    <source>
        <dbReference type="EMBL" id="KZV97707.1"/>
    </source>
</evidence>
<sequence length="170" mass="18967">MADPMGLADLGLRGLGKVFKHGSSIRERHRDLKTLGVALEKAHDALITAKSSADLSVAHEEILEPLINETILFFETVDSRKRVKSFAANYVQPGRDSVDARRLLEALKAAPEQIQAKTQIRQVLLTQAHLQELPQVLKNMCEKQHRDFSQMTGVILLCNLFFDKGARNAP</sequence>
<proteinExistence type="predicted"/>
<dbReference type="Proteomes" id="UP000077266">
    <property type="component" value="Unassembled WGS sequence"/>
</dbReference>
<keyword evidence="2" id="KW-1185">Reference proteome</keyword>
<reference evidence="1 2" key="1">
    <citation type="journal article" date="2016" name="Mol. Biol. Evol.">
        <title>Comparative Genomics of Early-Diverging Mushroom-Forming Fungi Provides Insights into the Origins of Lignocellulose Decay Capabilities.</title>
        <authorList>
            <person name="Nagy L.G."/>
            <person name="Riley R."/>
            <person name="Tritt A."/>
            <person name="Adam C."/>
            <person name="Daum C."/>
            <person name="Floudas D."/>
            <person name="Sun H."/>
            <person name="Yadav J.S."/>
            <person name="Pangilinan J."/>
            <person name="Larsson K.H."/>
            <person name="Matsuura K."/>
            <person name="Barry K."/>
            <person name="Labutti K."/>
            <person name="Kuo R."/>
            <person name="Ohm R.A."/>
            <person name="Bhattacharya S.S."/>
            <person name="Shirouzu T."/>
            <person name="Yoshinaga Y."/>
            <person name="Martin F.M."/>
            <person name="Grigoriev I.V."/>
            <person name="Hibbett D.S."/>
        </authorList>
    </citation>
    <scope>NUCLEOTIDE SEQUENCE [LARGE SCALE GENOMIC DNA]</scope>
    <source>
        <strain evidence="1 2">HHB12029</strain>
    </source>
</reference>